<feature type="domain" description="FecR N-terminal" evidence="2">
    <location>
        <begin position="20"/>
        <end position="61"/>
    </location>
</feature>
<name>A0A3P4AZZ5_9BURK</name>
<dbReference type="PIRSF" id="PIRSF018266">
    <property type="entry name" value="FecR"/>
    <property type="match status" value="1"/>
</dbReference>
<dbReference type="InterPro" id="IPR032623">
    <property type="entry name" value="FecR_N"/>
</dbReference>
<protein>
    <submittedName>
        <fullName evidence="3">Fec operon regulator FecR</fullName>
    </submittedName>
</protein>
<dbReference type="GO" id="GO:0016989">
    <property type="term" value="F:sigma factor antagonist activity"/>
    <property type="evidence" value="ECO:0007669"/>
    <property type="project" value="TreeGrafter"/>
</dbReference>
<evidence type="ECO:0000259" key="2">
    <source>
        <dbReference type="Pfam" id="PF16220"/>
    </source>
</evidence>
<dbReference type="EMBL" id="UWPJ01000011">
    <property type="protein sequence ID" value="VCU69151.1"/>
    <property type="molecule type" value="Genomic_DNA"/>
</dbReference>
<dbReference type="AlphaFoldDB" id="A0A3P4AZZ5"/>
<reference evidence="3 4" key="1">
    <citation type="submission" date="2018-10" db="EMBL/GenBank/DDBJ databases">
        <authorList>
            <person name="Criscuolo A."/>
        </authorList>
    </citation>
    <scope>NUCLEOTIDE SEQUENCE [LARGE SCALE GENOMIC DNA]</scope>
    <source>
        <strain evidence="3">DnA1</strain>
    </source>
</reference>
<dbReference type="Pfam" id="PF04773">
    <property type="entry name" value="FecR"/>
    <property type="match status" value="1"/>
</dbReference>
<dbReference type="RefSeq" id="WP_124078508.1">
    <property type="nucleotide sequence ID" value="NZ_UWPJ01000011.1"/>
</dbReference>
<dbReference type="Pfam" id="PF16220">
    <property type="entry name" value="DUF4880"/>
    <property type="match status" value="1"/>
</dbReference>
<dbReference type="Gene3D" id="2.60.120.1440">
    <property type="match status" value="1"/>
</dbReference>
<evidence type="ECO:0000259" key="1">
    <source>
        <dbReference type="Pfam" id="PF04773"/>
    </source>
</evidence>
<dbReference type="Proteomes" id="UP000277294">
    <property type="component" value="Unassembled WGS sequence"/>
</dbReference>
<dbReference type="InterPro" id="IPR012373">
    <property type="entry name" value="Ferrdict_sens_TM"/>
</dbReference>
<dbReference type="OrthoDB" id="1100567at2"/>
<evidence type="ECO:0000313" key="3">
    <source>
        <dbReference type="EMBL" id="VCU69151.1"/>
    </source>
</evidence>
<gene>
    <name evidence="3" type="ORF">PIGHUM_01211</name>
</gene>
<dbReference type="PANTHER" id="PTHR30273">
    <property type="entry name" value="PERIPLASMIC SIGNAL SENSOR AND SIGMA FACTOR ACTIVATOR FECR-RELATED"/>
    <property type="match status" value="1"/>
</dbReference>
<sequence>MPPVTLAAPDAVDVPETVARQAVQWLIELQTKPLDEGRMQAWMRWRHASAVHERAWLRIEEIDDRLRQVGSAAVAIEAVGGAERSRRRTLKLLAAGVAGLGGTIVLLPRAAPFQAWMANHATPVGERRTVRLEDGTRVALNTDSALNVRYGAQRRVLELLRGEILVETGGDPAGRPFLVRTAQGDARALGTRFTVRQYDASTRVSVWEGLVALEPRRGAGPGLRLRAGEQGAYTSTSAQGPEASDPYADSWARGYLTADHTPLAVFLAEVARYRQGWVQCDPAVAHLPVSGTFPLDDPDRILASLPHALPVEVRRRTRYWVRVEARSPAA</sequence>
<dbReference type="InterPro" id="IPR006860">
    <property type="entry name" value="FecR"/>
</dbReference>
<keyword evidence="4" id="KW-1185">Reference proteome</keyword>
<accession>A0A3P4AZZ5</accession>
<dbReference type="PANTHER" id="PTHR30273:SF2">
    <property type="entry name" value="PROTEIN FECR"/>
    <property type="match status" value="1"/>
</dbReference>
<proteinExistence type="predicted"/>
<organism evidence="3 4">
    <name type="scientific">Pigmentiphaga humi</name>
    <dbReference type="NCBI Taxonomy" id="2478468"/>
    <lineage>
        <taxon>Bacteria</taxon>
        <taxon>Pseudomonadati</taxon>
        <taxon>Pseudomonadota</taxon>
        <taxon>Betaproteobacteria</taxon>
        <taxon>Burkholderiales</taxon>
        <taxon>Alcaligenaceae</taxon>
        <taxon>Pigmentiphaga</taxon>
    </lineage>
</organism>
<evidence type="ECO:0000313" key="4">
    <source>
        <dbReference type="Proteomes" id="UP000277294"/>
    </source>
</evidence>
<feature type="domain" description="FecR protein" evidence="1">
    <location>
        <begin position="120"/>
        <end position="211"/>
    </location>
</feature>